<dbReference type="InterPro" id="IPR015376">
    <property type="entry name" value="Znr_NADH_PPase"/>
</dbReference>
<dbReference type="GO" id="GO:0019677">
    <property type="term" value="P:NAD+ catabolic process"/>
    <property type="evidence" value="ECO:0007669"/>
    <property type="project" value="TreeGrafter"/>
</dbReference>
<evidence type="ECO:0000256" key="9">
    <source>
        <dbReference type="ARBA" id="ARBA00023679"/>
    </source>
</evidence>
<gene>
    <name evidence="11" type="ORF">EBQ10_10200</name>
</gene>
<dbReference type="GO" id="GO:0006742">
    <property type="term" value="P:NADP+ catabolic process"/>
    <property type="evidence" value="ECO:0007669"/>
    <property type="project" value="TreeGrafter"/>
</dbReference>
<dbReference type="SUPFAM" id="SSF55811">
    <property type="entry name" value="Nudix"/>
    <property type="match status" value="1"/>
</dbReference>
<dbReference type="EMBL" id="CP033905">
    <property type="protein sequence ID" value="AZR07619.1"/>
    <property type="molecule type" value="Genomic_DNA"/>
</dbReference>
<dbReference type="CDD" id="cd03429">
    <property type="entry name" value="NUDIX_NADH_pyrophosphatase_Nudt13"/>
    <property type="match status" value="1"/>
</dbReference>
<protein>
    <recommendedName>
        <fullName evidence="4">NAD(+) diphosphatase</fullName>
        <ecNumber evidence="4">3.6.1.22</ecNumber>
    </recommendedName>
</protein>
<dbReference type="Pfam" id="PF09296">
    <property type="entry name" value="NUDIX-like"/>
    <property type="match status" value="1"/>
</dbReference>
<keyword evidence="8" id="KW-0520">NAD</keyword>
<dbReference type="GO" id="GO:0046872">
    <property type="term" value="F:metal ion binding"/>
    <property type="evidence" value="ECO:0007669"/>
    <property type="project" value="UniProtKB-KW"/>
</dbReference>
<evidence type="ECO:0000256" key="7">
    <source>
        <dbReference type="ARBA" id="ARBA00022842"/>
    </source>
</evidence>
<evidence type="ECO:0000256" key="6">
    <source>
        <dbReference type="ARBA" id="ARBA00022801"/>
    </source>
</evidence>
<evidence type="ECO:0000256" key="8">
    <source>
        <dbReference type="ARBA" id="ARBA00023027"/>
    </source>
</evidence>
<evidence type="ECO:0000256" key="2">
    <source>
        <dbReference type="ARBA" id="ARBA00001947"/>
    </source>
</evidence>
<evidence type="ECO:0000256" key="1">
    <source>
        <dbReference type="ARBA" id="ARBA00001946"/>
    </source>
</evidence>
<dbReference type="Pfam" id="PF09297">
    <property type="entry name" value="Zn_ribbon_NUD"/>
    <property type="match status" value="1"/>
</dbReference>
<dbReference type="OrthoDB" id="9791656at2"/>
<dbReference type="NCBIfam" id="NF001299">
    <property type="entry name" value="PRK00241.1"/>
    <property type="match status" value="1"/>
</dbReference>
<keyword evidence="6 11" id="KW-0378">Hydrolase</keyword>
<evidence type="ECO:0000256" key="3">
    <source>
        <dbReference type="ARBA" id="ARBA00009595"/>
    </source>
</evidence>
<comment type="catalytic activity">
    <reaction evidence="9">
        <text>a 5'-end NAD(+)-phospho-ribonucleoside in mRNA + H2O = a 5'-end phospho-adenosine-phospho-ribonucleoside in mRNA + beta-nicotinamide D-ribonucleotide + 2 H(+)</text>
        <dbReference type="Rhea" id="RHEA:60876"/>
        <dbReference type="Rhea" id="RHEA-COMP:15698"/>
        <dbReference type="Rhea" id="RHEA-COMP:15719"/>
        <dbReference type="ChEBI" id="CHEBI:14649"/>
        <dbReference type="ChEBI" id="CHEBI:15377"/>
        <dbReference type="ChEBI" id="CHEBI:15378"/>
        <dbReference type="ChEBI" id="CHEBI:144029"/>
        <dbReference type="ChEBI" id="CHEBI:144051"/>
    </reaction>
    <physiologicalReaction direction="left-to-right" evidence="9">
        <dbReference type="Rhea" id="RHEA:60877"/>
    </physiologicalReaction>
</comment>
<dbReference type="PROSITE" id="PS51462">
    <property type="entry name" value="NUDIX"/>
    <property type="match status" value="1"/>
</dbReference>
<name>A0A3Q9GNP1_9ACTO</name>
<comment type="similarity">
    <text evidence="3">Belongs to the Nudix hydrolase family. NudC subfamily.</text>
</comment>
<comment type="cofactor">
    <cofactor evidence="2">
        <name>Zn(2+)</name>
        <dbReference type="ChEBI" id="CHEBI:29105"/>
    </cofactor>
</comment>
<dbReference type="PANTHER" id="PTHR42904">
    <property type="entry name" value="NUDIX HYDROLASE, NUDC SUBFAMILY"/>
    <property type="match status" value="1"/>
</dbReference>
<dbReference type="GO" id="GO:0110153">
    <property type="term" value="F:RNA NAD-cap (NMN-forming) hydrolase activity"/>
    <property type="evidence" value="ECO:0007669"/>
    <property type="project" value="RHEA"/>
</dbReference>
<evidence type="ECO:0000313" key="12">
    <source>
        <dbReference type="Proteomes" id="UP000275951"/>
    </source>
</evidence>
<accession>A0A3Q9GNP1</accession>
<dbReference type="GO" id="GO:0005829">
    <property type="term" value="C:cytosol"/>
    <property type="evidence" value="ECO:0007669"/>
    <property type="project" value="TreeGrafter"/>
</dbReference>
<dbReference type="PANTHER" id="PTHR42904:SF6">
    <property type="entry name" value="NAD-CAPPED RNA HYDROLASE NUDT12"/>
    <property type="match status" value="1"/>
</dbReference>
<evidence type="ECO:0000256" key="4">
    <source>
        <dbReference type="ARBA" id="ARBA00012381"/>
    </source>
</evidence>
<feature type="domain" description="Nudix hydrolase" evidence="10">
    <location>
        <begin position="158"/>
        <end position="285"/>
    </location>
</feature>
<evidence type="ECO:0000259" key="10">
    <source>
        <dbReference type="PROSITE" id="PS51462"/>
    </source>
</evidence>
<dbReference type="Proteomes" id="UP000275951">
    <property type="component" value="Chromosome"/>
</dbReference>
<dbReference type="InterPro" id="IPR000086">
    <property type="entry name" value="NUDIX_hydrolase_dom"/>
</dbReference>
<reference evidence="11 12" key="1">
    <citation type="submission" date="2018-11" db="EMBL/GenBank/DDBJ databases">
        <title>Multidrug-resistant genes are associated with an 42-kb island TGI1 carrying a complex class 1 integron in a Trueperella pyogenes.</title>
        <authorList>
            <person name="Dong W."/>
        </authorList>
    </citation>
    <scope>NUCLEOTIDE SEQUENCE [LARGE SCALE GENOMIC DNA]</scope>
    <source>
        <strain evidence="11 12">TP4</strain>
    </source>
</reference>
<dbReference type="InterPro" id="IPR049734">
    <property type="entry name" value="NudC-like_C"/>
</dbReference>
<dbReference type="Pfam" id="PF00293">
    <property type="entry name" value="NUDIX"/>
    <property type="match status" value="1"/>
</dbReference>
<dbReference type="EC" id="3.6.1.22" evidence="4"/>
<dbReference type="InterPro" id="IPR015375">
    <property type="entry name" value="NADH_PPase-like_N"/>
</dbReference>
<dbReference type="AlphaFoldDB" id="A0A3Q9GNP1"/>
<dbReference type="GO" id="GO:0035529">
    <property type="term" value="F:NADH pyrophosphatase activity"/>
    <property type="evidence" value="ECO:0007669"/>
    <property type="project" value="TreeGrafter"/>
</dbReference>
<dbReference type="InterPro" id="IPR015797">
    <property type="entry name" value="NUDIX_hydrolase-like_dom_sf"/>
</dbReference>
<evidence type="ECO:0000313" key="11">
    <source>
        <dbReference type="EMBL" id="AZR07619.1"/>
    </source>
</evidence>
<proteinExistence type="inferred from homology"/>
<organism evidence="11 12">
    <name type="scientific">Trueperella pyogenes</name>
    <dbReference type="NCBI Taxonomy" id="1661"/>
    <lineage>
        <taxon>Bacteria</taxon>
        <taxon>Bacillati</taxon>
        <taxon>Actinomycetota</taxon>
        <taxon>Actinomycetes</taxon>
        <taxon>Actinomycetales</taxon>
        <taxon>Actinomycetaceae</taxon>
        <taxon>Trueperella</taxon>
    </lineage>
</organism>
<evidence type="ECO:0000256" key="5">
    <source>
        <dbReference type="ARBA" id="ARBA00022723"/>
    </source>
</evidence>
<dbReference type="Gene3D" id="3.90.79.20">
    <property type="match status" value="1"/>
</dbReference>
<dbReference type="InterPro" id="IPR050241">
    <property type="entry name" value="NAD-cap_RNA_hydrolase_NudC"/>
</dbReference>
<keyword evidence="7" id="KW-0460">Magnesium</keyword>
<keyword evidence="5" id="KW-0479">Metal-binding</keyword>
<dbReference type="Gene3D" id="3.90.79.10">
    <property type="entry name" value="Nucleoside Triphosphate Pyrophosphohydrolase"/>
    <property type="match status" value="1"/>
</dbReference>
<sequence>MQGGTMYGKLNAPRVIPDRDAATRVDPRAALADDRGRYLLVRGDAVPFDGRLVFLTRREVTAFRASPAYLGLVDGVPYFALDATLAADVDGQRLAELPFVSLRSVGHLLNDAEATLALEAIALVNWHAAEFCPTCGAPATLVAAGWQMTCPAGHSVFPRTDPAVIMAIHDADDRLLLGRNRSWPKGRLSALAGFVEAGETLEDAVRREVFEECAVRVARLEYFASQPWPFPRSLMVGFHGWAAEPHPSVVPDGLEIVEAAFFTREQVRRMQEENPEVIPGPTSLARALIEDWLAQTCEETA</sequence>
<comment type="cofactor">
    <cofactor evidence="1">
        <name>Mg(2+)</name>
        <dbReference type="ChEBI" id="CHEBI:18420"/>
    </cofactor>
</comment>